<proteinExistence type="predicted"/>
<dbReference type="Proteomes" id="UP000002648">
    <property type="component" value="Unassembled WGS sequence"/>
</dbReference>
<name>A0A9P2W3J1_BARTA</name>
<sequence>MNNEGSLVGVSFVTTAPYFSLVPEIGNRSVKDPLHPSDSLRTAVESEYKSQLYKLWQSLKKNKPSMHNNSALCSNNKKHCHIQPVSASYQLYSETVKSTEYYIKSPVAMHQQKEPWFRFNLSFYNSSDRSIGRSNISRFLLPVYKVERMLAYIKNVFRKNKIYSHKKQDFGLSNLTLQIYGSSVWRQLENLYSTRVSICKFFCYRVYC</sequence>
<gene>
    <name evidence="1" type="ORF">ME9_00175</name>
</gene>
<evidence type="ECO:0000313" key="2">
    <source>
        <dbReference type="Proteomes" id="UP000002648"/>
    </source>
</evidence>
<keyword evidence="2" id="KW-1185">Reference proteome</keyword>
<comment type="caution">
    <text evidence="1">The sequence shown here is derived from an EMBL/GenBank/DDBJ whole genome shotgun (WGS) entry which is preliminary data.</text>
</comment>
<reference evidence="1 2" key="1">
    <citation type="submission" date="2012-03" db="EMBL/GenBank/DDBJ databases">
        <title>The Genome Sequence of Bartonella taylorii 8TBB.</title>
        <authorList>
            <consortium name="The Broad Institute Genome Sequencing Platform"/>
            <consortium name="The Broad Institute Genome Sequencing Center for Infectious Disease"/>
            <person name="Feldgarden M."/>
            <person name="Kirby J."/>
            <person name="Kosoy M."/>
            <person name="Birtles R."/>
            <person name="Probert W.S."/>
            <person name="Chiaraviglio L."/>
            <person name="Young S.K."/>
            <person name="Zeng Q."/>
            <person name="Gargeya S."/>
            <person name="Fitzgerald M."/>
            <person name="Haas B."/>
            <person name="Abouelleil A."/>
            <person name="Alvarado L."/>
            <person name="Arachchi H.M."/>
            <person name="Berlin A."/>
            <person name="Chapman S.B."/>
            <person name="Gearin G."/>
            <person name="Goldberg J."/>
            <person name="Griggs A."/>
            <person name="Gujja S."/>
            <person name="Hansen M."/>
            <person name="Heiman D."/>
            <person name="Howarth C."/>
            <person name="Larimer J."/>
            <person name="Lui A."/>
            <person name="MacDonald P.J.P."/>
            <person name="McCowen C."/>
            <person name="Montmayeur A."/>
            <person name="Murphy C."/>
            <person name="Neiman D."/>
            <person name="Pearson M."/>
            <person name="Priest M."/>
            <person name="Roberts A."/>
            <person name="Saif S."/>
            <person name="Shea T."/>
            <person name="Sisk P."/>
            <person name="Stolte C."/>
            <person name="Sykes S."/>
            <person name="Wortman J."/>
            <person name="Nusbaum C."/>
            <person name="Birren B."/>
        </authorList>
    </citation>
    <scope>NUCLEOTIDE SEQUENCE [LARGE SCALE GENOMIC DNA]</scope>
    <source>
        <strain evidence="1 2">8TBB</strain>
    </source>
</reference>
<dbReference type="AlphaFoldDB" id="A0A9P2W3J1"/>
<organism evidence="1 2">
    <name type="scientific">Bartonella taylorii 8TBB</name>
    <dbReference type="NCBI Taxonomy" id="1094560"/>
    <lineage>
        <taxon>Bacteria</taxon>
        <taxon>Pseudomonadati</taxon>
        <taxon>Pseudomonadota</taxon>
        <taxon>Alphaproteobacteria</taxon>
        <taxon>Hyphomicrobiales</taxon>
        <taxon>Bartonellaceae</taxon>
        <taxon>Bartonella</taxon>
    </lineage>
</organism>
<accession>A0A9P2W3J1</accession>
<evidence type="ECO:0000313" key="1">
    <source>
        <dbReference type="EMBL" id="EJF97710.1"/>
    </source>
</evidence>
<protein>
    <submittedName>
        <fullName evidence="1">Uncharacterized protein</fullName>
    </submittedName>
</protein>
<dbReference type="EMBL" id="AIMD01000006">
    <property type="protein sequence ID" value="EJF97710.1"/>
    <property type="molecule type" value="Genomic_DNA"/>
</dbReference>